<keyword evidence="6" id="KW-0489">Methyltransferase</keyword>
<dbReference type="InterPro" id="IPR046886">
    <property type="entry name" value="RsmE_MTase_dom"/>
</dbReference>
<dbReference type="Pfam" id="PF04452">
    <property type="entry name" value="Methyltrans_RNA"/>
    <property type="match status" value="1"/>
</dbReference>
<dbReference type="GO" id="GO:0070475">
    <property type="term" value="P:rRNA base methylation"/>
    <property type="evidence" value="ECO:0007669"/>
    <property type="project" value="TreeGrafter"/>
</dbReference>
<evidence type="ECO:0000256" key="8">
    <source>
        <dbReference type="ARBA" id="ARBA00022691"/>
    </source>
</evidence>
<keyword evidence="4" id="KW-0963">Cytoplasm</keyword>
<comment type="similarity">
    <text evidence="2">Belongs to the RNA methyltransferase RsmE family.</text>
</comment>
<gene>
    <name evidence="12" type="ORF">FisN_11Lh181</name>
</gene>
<comment type="caution">
    <text evidence="12">The sequence shown here is derived from an EMBL/GenBank/DDBJ whole genome shotgun (WGS) entry which is preliminary data.</text>
</comment>
<proteinExistence type="inferred from homology"/>
<dbReference type="OrthoDB" id="45385at2759"/>
<comment type="subcellular location">
    <subcellularLocation>
        <location evidence="1">Cytoplasm</location>
    </subcellularLocation>
</comment>
<evidence type="ECO:0000256" key="4">
    <source>
        <dbReference type="ARBA" id="ARBA00022490"/>
    </source>
</evidence>
<comment type="catalytic activity">
    <reaction evidence="10">
        <text>uridine(1498) in 16S rRNA + S-adenosyl-L-methionine = N(3)-methyluridine(1498) in 16S rRNA + S-adenosyl-L-homocysteine + H(+)</text>
        <dbReference type="Rhea" id="RHEA:42920"/>
        <dbReference type="Rhea" id="RHEA-COMP:10283"/>
        <dbReference type="Rhea" id="RHEA-COMP:10284"/>
        <dbReference type="ChEBI" id="CHEBI:15378"/>
        <dbReference type="ChEBI" id="CHEBI:57856"/>
        <dbReference type="ChEBI" id="CHEBI:59789"/>
        <dbReference type="ChEBI" id="CHEBI:65315"/>
        <dbReference type="ChEBI" id="CHEBI:74502"/>
        <dbReference type="EC" id="2.1.1.193"/>
    </reaction>
</comment>
<dbReference type="GO" id="GO:0070042">
    <property type="term" value="F:rRNA (uridine-N3-)-methyltransferase activity"/>
    <property type="evidence" value="ECO:0007669"/>
    <property type="project" value="TreeGrafter"/>
</dbReference>
<evidence type="ECO:0000256" key="3">
    <source>
        <dbReference type="ARBA" id="ARBA00012328"/>
    </source>
</evidence>
<dbReference type="InterPro" id="IPR029028">
    <property type="entry name" value="Alpha/beta_knot_MTases"/>
</dbReference>
<dbReference type="NCBIfam" id="TIGR00046">
    <property type="entry name" value="RsmE family RNA methyltransferase"/>
    <property type="match status" value="1"/>
</dbReference>
<name>A0A1Z5J7T5_FISSO</name>
<sequence length="341" mass="38399">MHLVVRTQRPRICSVTRSTASLQQVRLHSSLNSSDKVVGKSEGYSKLPRLYVGSIPTEPTSCTHIHNLPQLFSSAPASCRANAILELTPEQSRYLITVLRWNKRKSDIRVFDQRSEWLARVSVLEDKRRNPLVTVECTEPLRIYSGPVSRPSILCIAPPKKKERLRWLMEKTVELGVDGFLFLDTEYSEASSIDFDKVQSYVLEAVEQSERLNVPIIFSAPSLMNHSLQQEQNPGLNTFVLRDFLQIWQESAVGNALITRERADTVPILEALQGLTRLSDEPIMFLVGPEGGWSPAEEEMMDTWEAQCQGRIRNVSLGNTILRSETAAMTAIAAYSLVKSN</sequence>
<dbReference type="Gene3D" id="2.40.240.20">
    <property type="entry name" value="Hypothetical PUA domain-like, domain 1"/>
    <property type="match status" value="1"/>
</dbReference>
<dbReference type="EC" id="2.1.1.193" evidence="3"/>
<evidence type="ECO:0000259" key="11">
    <source>
        <dbReference type="Pfam" id="PF04452"/>
    </source>
</evidence>
<dbReference type="SUPFAM" id="SSF75217">
    <property type="entry name" value="alpha/beta knot"/>
    <property type="match status" value="1"/>
</dbReference>
<dbReference type="Gene3D" id="3.40.1280.10">
    <property type="match status" value="1"/>
</dbReference>
<comment type="function">
    <text evidence="9">Specifically methylates the N3 position of the uracil ring of uridine 1498 (m3U1498) in 16S rRNA. Acts on the fully assembled 30S ribosomal subunit.</text>
</comment>
<keyword evidence="7" id="KW-0808">Transferase</keyword>
<evidence type="ECO:0000256" key="7">
    <source>
        <dbReference type="ARBA" id="ARBA00022679"/>
    </source>
</evidence>
<feature type="domain" description="Ribosomal RNA small subunit methyltransferase E methyltransferase" evidence="11">
    <location>
        <begin position="152"/>
        <end position="335"/>
    </location>
</feature>
<dbReference type="PANTHER" id="PTHR30027:SF3">
    <property type="entry name" value="16S RRNA (URACIL(1498)-N(3))-METHYLTRANSFERASE"/>
    <property type="match status" value="1"/>
</dbReference>
<evidence type="ECO:0000256" key="10">
    <source>
        <dbReference type="ARBA" id="ARBA00047944"/>
    </source>
</evidence>
<organism evidence="12 13">
    <name type="scientific">Fistulifera solaris</name>
    <name type="common">Oleaginous diatom</name>
    <dbReference type="NCBI Taxonomy" id="1519565"/>
    <lineage>
        <taxon>Eukaryota</taxon>
        <taxon>Sar</taxon>
        <taxon>Stramenopiles</taxon>
        <taxon>Ochrophyta</taxon>
        <taxon>Bacillariophyta</taxon>
        <taxon>Bacillariophyceae</taxon>
        <taxon>Bacillariophycidae</taxon>
        <taxon>Naviculales</taxon>
        <taxon>Naviculaceae</taxon>
        <taxon>Fistulifera</taxon>
    </lineage>
</organism>
<dbReference type="CDD" id="cd18084">
    <property type="entry name" value="RsmE-like"/>
    <property type="match status" value="1"/>
</dbReference>
<evidence type="ECO:0000313" key="12">
    <source>
        <dbReference type="EMBL" id="GAX09841.1"/>
    </source>
</evidence>
<dbReference type="EMBL" id="BDSP01000013">
    <property type="protein sequence ID" value="GAX09841.1"/>
    <property type="molecule type" value="Genomic_DNA"/>
</dbReference>
<keyword evidence="8" id="KW-0949">S-adenosyl-L-methionine</keyword>
<evidence type="ECO:0000256" key="6">
    <source>
        <dbReference type="ARBA" id="ARBA00022603"/>
    </source>
</evidence>
<dbReference type="InParanoid" id="A0A1Z5J7T5"/>
<keyword evidence="13" id="KW-1185">Reference proteome</keyword>
<dbReference type="PANTHER" id="PTHR30027">
    <property type="entry name" value="RIBOSOMAL RNA SMALL SUBUNIT METHYLTRANSFERASE E"/>
    <property type="match status" value="1"/>
</dbReference>
<evidence type="ECO:0000256" key="5">
    <source>
        <dbReference type="ARBA" id="ARBA00022552"/>
    </source>
</evidence>
<protein>
    <recommendedName>
        <fullName evidence="3">16S rRNA (uracil(1498)-N(3))-methyltransferase</fullName>
        <ecNumber evidence="3">2.1.1.193</ecNumber>
    </recommendedName>
</protein>
<dbReference type="GO" id="GO:0005737">
    <property type="term" value="C:cytoplasm"/>
    <property type="evidence" value="ECO:0007669"/>
    <property type="project" value="UniProtKB-SubCell"/>
</dbReference>
<dbReference type="InterPro" id="IPR029026">
    <property type="entry name" value="tRNA_m1G_MTases_N"/>
</dbReference>
<dbReference type="Proteomes" id="UP000198406">
    <property type="component" value="Unassembled WGS sequence"/>
</dbReference>
<evidence type="ECO:0000256" key="2">
    <source>
        <dbReference type="ARBA" id="ARBA00005528"/>
    </source>
</evidence>
<evidence type="ECO:0000256" key="9">
    <source>
        <dbReference type="ARBA" id="ARBA00025699"/>
    </source>
</evidence>
<keyword evidence="5" id="KW-0698">rRNA processing</keyword>
<evidence type="ECO:0000256" key="1">
    <source>
        <dbReference type="ARBA" id="ARBA00004496"/>
    </source>
</evidence>
<reference evidence="12 13" key="1">
    <citation type="journal article" date="2015" name="Plant Cell">
        <title>Oil accumulation by the oleaginous diatom Fistulifera solaris as revealed by the genome and transcriptome.</title>
        <authorList>
            <person name="Tanaka T."/>
            <person name="Maeda Y."/>
            <person name="Veluchamy A."/>
            <person name="Tanaka M."/>
            <person name="Abida H."/>
            <person name="Marechal E."/>
            <person name="Bowler C."/>
            <person name="Muto M."/>
            <person name="Sunaga Y."/>
            <person name="Tanaka M."/>
            <person name="Yoshino T."/>
            <person name="Taniguchi T."/>
            <person name="Fukuda Y."/>
            <person name="Nemoto M."/>
            <person name="Matsumoto M."/>
            <person name="Wong P.S."/>
            <person name="Aburatani S."/>
            <person name="Fujibuchi W."/>
        </authorList>
    </citation>
    <scope>NUCLEOTIDE SEQUENCE [LARGE SCALE GENOMIC DNA]</scope>
    <source>
        <strain evidence="12 13">JPCC DA0580</strain>
    </source>
</reference>
<evidence type="ECO:0000313" key="13">
    <source>
        <dbReference type="Proteomes" id="UP000198406"/>
    </source>
</evidence>
<dbReference type="AlphaFoldDB" id="A0A1Z5J7T5"/>
<dbReference type="InterPro" id="IPR006700">
    <property type="entry name" value="RsmE"/>
</dbReference>
<accession>A0A1Z5J7T5</accession>